<evidence type="ECO:0000259" key="5">
    <source>
        <dbReference type="PROSITE" id="PS50949"/>
    </source>
</evidence>
<name>A0ABN0Y0P5_9ACTN</name>
<keyword evidence="7" id="KW-1185">Reference proteome</keyword>
<keyword evidence="1" id="KW-0805">Transcription regulation</keyword>
<evidence type="ECO:0000256" key="4">
    <source>
        <dbReference type="SAM" id="MobiDB-lite"/>
    </source>
</evidence>
<evidence type="ECO:0000256" key="2">
    <source>
        <dbReference type="ARBA" id="ARBA00023125"/>
    </source>
</evidence>
<dbReference type="Proteomes" id="UP001500063">
    <property type="component" value="Unassembled WGS sequence"/>
</dbReference>
<evidence type="ECO:0000256" key="1">
    <source>
        <dbReference type="ARBA" id="ARBA00023015"/>
    </source>
</evidence>
<dbReference type="Gene3D" id="3.40.1410.10">
    <property type="entry name" value="Chorismate lyase-like"/>
    <property type="match status" value="1"/>
</dbReference>
<dbReference type="SUPFAM" id="SSF46785">
    <property type="entry name" value="Winged helix' DNA-binding domain"/>
    <property type="match status" value="1"/>
</dbReference>
<dbReference type="PROSITE" id="PS50949">
    <property type="entry name" value="HTH_GNTR"/>
    <property type="match status" value="1"/>
</dbReference>
<dbReference type="PANTHER" id="PTHR44846">
    <property type="entry name" value="MANNOSYL-D-GLYCERATE TRANSPORT/METABOLISM SYSTEM REPRESSOR MNGR-RELATED"/>
    <property type="match status" value="1"/>
</dbReference>
<gene>
    <name evidence="6" type="ORF">GCM10010319_67090</name>
</gene>
<feature type="region of interest" description="Disordered" evidence="4">
    <location>
        <begin position="77"/>
        <end position="98"/>
    </location>
</feature>
<dbReference type="PANTHER" id="PTHR44846:SF17">
    <property type="entry name" value="GNTR-FAMILY TRANSCRIPTIONAL REGULATOR"/>
    <property type="match status" value="1"/>
</dbReference>
<protein>
    <submittedName>
        <fullName evidence="6">GntR family transcriptional regulator</fullName>
    </submittedName>
</protein>
<dbReference type="InterPro" id="IPR036388">
    <property type="entry name" value="WH-like_DNA-bd_sf"/>
</dbReference>
<dbReference type="Gene3D" id="1.10.10.10">
    <property type="entry name" value="Winged helix-like DNA-binding domain superfamily/Winged helix DNA-binding domain"/>
    <property type="match status" value="1"/>
</dbReference>
<dbReference type="CDD" id="cd07377">
    <property type="entry name" value="WHTH_GntR"/>
    <property type="match status" value="1"/>
</dbReference>
<dbReference type="InterPro" id="IPR050679">
    <property type="entry name" value="Bact_HTH_transcr_reg"/>
</dbReference>
<keyword evidence="3" id="KW-0804">Transcription</keyword>
<comment type="caution">
    <text evidence="6">The sequence shown here is derived from an EMBL/GenBank/DDBJ whole genome shotgun (WGS) entry which is preliminary data.</text>
</comment>
<accession>A0ABN0Y0P5</accession>
<evidence type="ECO:0000313" key="7">
    <source>
        <dbReference type="Proteomes" id="UP001500063"/>
    </source>
</evidence>
<dbReference type="InterPro" id="IPR000524">
    <property type="entry name" value="Tscrpt_reg_HTH_GntR"/>
</dbReference>
<sequence length="246" mass="26715">MPMLKYEQIADSLRRRITEGEFGPGDLLPSGRDLCEQWSVSRATVNKAFDVLRADGAIVAHQGLGFRVTETPLARSAGGRRNDAARVSGGHPFRRLGKPVREVPPAHVADALGLRPGETALRRDRLVLLADGSPLSLVTAWFPPDIADHCPKLAQAKPIVEGTTHYVTRQTGRSPVRGTDVTTVRLAREAEAEELGRGLPLAVAVDLHVARDEGGNALVCEEGVTPSDLWERIDNYPMATQKLRQA</sequence>
<dbReference type="RefSeq" id="WP_344123938.1">
    <property type="nucleotide sequence ID" value="NZ_BAAABW010000039.1"/>
</dbReference>
<dbReference type="EMBL" id="BAAABW010000039">
    <property type="protein sequence ID" value="GAA0379118.1"/>
    <property type="molecule type" value="Genomic_DNA"/>
</dbReference>
<keyword evidence="2" id="KW-0238">DNA-binding</keyword>
<feature type="domain" description="HTH gntR-type" evidence="5">
    <location>
        <begin position="3"/>
        <end position="71"/>
    </location>
</feature>
<organism evidence="6 7">
    <name type="scientific">Streptomyces blastmyceticus</name>
    <dbReference type="NCBI Taxonomy" id="68180"/>
    <lineage>
        <taxon>Bacteria</taxon>
        <taxon>Bacillati</taxon>
        <taxon>Actinomycetota</taxon>
        <taxon>Actinomycetes</taxon>
        <taxon>Kitasatosporales</taxon>
        <taxon>Streptomycetaceae</taxon>
        <taxon>Streptomyces</taxon>
    </lineage>
</organism>
<dbReference type="PRINTS" id="PR00035">
    <property type="entry name" value="HTHGNTR"/>
</dbReference>
<evidence type="ECO:0000313" key="6">
    <source>
        <dbReference type="EMBL" id="GAA0379118.1"/>
    </source>
</evidence>
<reference evidence="6 7" key="1">
    <citation type="journal article" date="2019" name="Int. J. Syst. Evol. Microbiol.">
        <title>The Global Catalogue of Microorganisms (GCM) 10K type strain sequencing project: providing services to taxonomists for standard genome sequencing and annotation.</title>
        <authorList>
            <consortium name="The Broad Institute Genomics Platform"/>
            <consortium name="The Broad Institute Genome Sequencing Center for Infectious Disease"/>
            <person name="Wu L."/>
            <person name="Ma J."/>
        </authorList>
    </citation>
    <scope>NUCLEOTIDE SEQUENCE [LARGE SCALE GENOMIC DNA]</scope>
    <source>
        <strain evidence="6 7">JCM 4565</strain>
    </source>
</reference>
<evidence type="ECO:0000256" key="3">
    <source>
        <dbReference type="ARBA" id="ARBA00023163"/>
    </source>
</evidence>
<dbReference type="InterPro" id="IPR011663">
    <property type="entry name" value="UTRA"/>
</dbReference>
<proteinExistence type="predicted"/>
<dbReference type="Pfam" id="PF00392">
    <property type="entry name" value="GntR"/>
    <property type="match status" value="1"/>
</dbReference>
<dbReference type="InterPro" id="IPR036390">
    <property type="entry name" value="WH_DNA-bd_sf"/>
</dbReference>
<dbReference type="SUPFAM" id="SSF64288">
    <property type="entry name" value="Chorismate lyase-like"/>
    <property type="match status" value="1"/>
</dbReference>
<dbReference type="SMART" id="SM00345">
    <property type="entry name" value="HTH_GNTR"/>
    <property type="match status" value="1"/>
</dbReference>
<dbReference type="InterPro" id="IPR028978">
    <property type="entry name" value="Chorismate_lyase_/UTRA_dom_sf"/>
</dbReference>
<dbReference type="Pfam" id="PF07702">
    <property type="entry name" value="UTRA"/>
    <property type="match status" value="1"/>
</dbReference>